<dbReference type="Pfam" id="PF13561">
    <property type="entry name" value="adh_short_C2"/>
    <property type="match status" value="1"/>
</dbReference>
<name>A0A3N2DBJ8_9MICO</name>
<dbReference type="OrthoDB" id="9804774at2"/>
<dbReference type="Gene3D" id="3.40.50.720">
    <property type="entry name" value="NAD(P)-binding Rossmann-like Domain"/>
    <property type="match status" value="2"/>
</dbReference>
<organism evidence="4 5">
    <name type="scientific">Salana multivorans</name>
    <dbReference type="NCBI Taxonomy" id="120377"/>
    <lineage>
        <taxon>Bacteria</taxon>
        <taxon>Bacillati</taxon>
        <taxon>Actinomycetota</taxon>
        <taxon>Actinomycetes</taxon>
        <taxon>Micrococcales</taxon>
        <taxon>Beutenbergiaceae</taxon>
        <taxon>Salana</taxon>
    </lineage>
</organism>
<dbReference type="PRINTS" id="PR00081">
    <property type="entry name" value="GDHRDH"/>
</dbReference>
<feature type="domain" description="Ketoreductase" evidence="3">
    <location>
        <begin position="248"/>
        <end position="427"/>
    </location>
</feature>
<dbReference type="PANTHER" id="PTHR42760">
    <property type="entry name" value="SHORT-CHAIN DEHYDROGENASES/REDUCTASES FAMILY MEMBER"/>
    <property type="match status" value="1"/>
</dbReference>
<evidence type="ECO:0000313" key="4">
    <source>
        <dbReference type="EMBL" id="ROR97082.1"/>
    </source>
</evidence>
<dbReference type="Proteomes" id="UP000275356">
    <property type="component" value="Unassembled WGS sequence"/>
</dbReference>
<proteinExistence type="inferred from homology"/>
<feature type="compositionally biased region" description="Basic and acidic residues" evidence="2">
    <location>
        <begin position="144"/>
        <end position="162"/>
    </location>
</feature>
<reference evidence="4 5" key="1">
    <citation type="submission" date="2018-11" db="EMBL/GenBank/DDBJ databases">
        <title>Sequencing the genomes of 1000 actinobacteria strains.</title>
        <authorList>
            <person name="Klenk H.-P."/>
        </authorList>
    </citation>
    <scope>NUCLEOTIDE SEQUENCE [LARGE SCALE GENOMIC DNA]</scope>
    <source>
        <strain evidence="4 5">DSM 13521</strain>
    </source>
</reference>
<comment type="caution">
    <text evidence="4">The sequence shown here is derived from an EMBL/GenBank/DDBJ whole genome shotgun (WGS) entry which is preliminary data.</text>
</comment>
<comment type="similarity">
    <text evidence="1">Belongs to the short-chain dehydrogenases/reductases (SDR) family.</text>
</comment>
<dbReference type="RefSeq" id="WP_123739179.1">
    <property type="nucleotide sequence ID" value="NZ_RKHQ01000001.1"/>
</dbReference>
<dbReference type="NCBIfam" id="NF006110">
    <property type="entry name" value="PRK08261.1"/>
    <property type="match status" value="1"/>
</dbReference>
<accession>A0A3N2DBJ8</accession>
<dbReference type="PRINTS" id="PR00080">
    <property type="entry name" value="SDRFAMILY"/>
</dbReference>
<dbReference type="SUPFAM" id="SSF51735">
    <property type="entry name" value="NAD(P)-binding Rossmann-fold domains"/>
    <property type="match status" value="1"/>
</dbReference>
<sequence length="486" mass="49038">MVTIPAPLRGVQRQIASTLTKALGLTEPVQLRRTDPDSVDVPLVAGPVLVVGDAAPGEGGGDGSGEVAGVVSTLRSWGCDVREWSPETGAPSEQRWGAVVVVLTGLTAPDQAAAPVLALGSVLRDLARCARVVVISRLPSDATRARVDGTDDASRRDDRAGDGEVSPAEAAARAGVEGLVRSLGKELRAGATANGIQLADGVDVLAPAAVGTLRFLLSARSAFVDGQLVPVTGDGEAPADWARPLAGKVAVVTGAARGIGAETVRVLVRDGALVLGVDVPAAGEALARTMNAVGGVALQLDITAPDAAERILEAIGRGPFRGRLDVLVHNAGILRDKLLANMTPAQWESVVAVNLAAQLAITAGLAEAAPGLVQVSLASTSGIAGNRGQTNYGFSKAGVIGATQAWAVLLGEGGGRANAVAPGFIETEMTASIPAVQREISRRVSSLGQGGKPVDVGEAVAFLASPQAGGINGQVLRVCGQNLVGR</sequence>
<evidence type="ECO:0000256" key="1">
    <source>
        <dbReference type="ARBA" id="ARBA00006484"/>
    </source>
</evidence>
<feature type="region of interest" description="Disordered" evidence="2">
    <location>
        <begin position="144"/>
        <end position="170"/>
    </location>
</feature>
<dbReference type="InterPro" id="IPR002347">
    <property type="entry name" value="SDR_fam"/>
</dbReference>
<keyword evidence="5" id="KW-1185">Reference proteome</keyword>
<evidence type="ECO:0000256" key="2">
    <source>
        <dbReference type="SAM" id="MobiDB-lite"/>
    </source>
</evidence>
<evidence type="ECO:0000313" key="5">
    <source>
        <dbReference type="Proteomes" id="UP000275356"/>
    </source>
</evidence>
<dbReference type="GO" id="GO:0016616">
    <property type="term" value="F:oxidoreductase activity, acting on the CH-OH group of donors, NAD or NADP as acceptor"/>
    <property type="evidence" value="ECO:0007669"/>
    <property type="project" value="UniProtKB-ARBA"/>
</dbReference>
<dbReference type="InterPro" id="IPR036291">
    <property type="entry name" value="NAD(P)-bd_dom_sf"/>
</dbReference>
<dbReference type="PANTHER" id="PTHR42760:SF78">
    <property type="entry name" value="3-OXOACYL-[ACYL-CARRIER-PROTEIN] REDUCTASE [NADH]"/>
    <property type="match status" value="1"/>
</dbReference>
<gene>
    <name evidence="4" type="ORF">EDD28_1675</name>
</gene>
<protein>
    <submittedName>
        <fullName evidence="4">3-oxoacyl-[acyl-carrier protein] reductase</fullName>
    </submittedName>
</protein>
<dbReference type="SMART" id="SM00822">
    <property type="entry name" value="PKS_KR"/>
    <property type="match status" value="1"/>
</dbReference>
<dbReference type="EMBL" id="RKHQ01000001">
    <property type="protein sequence ID" value="ROR97082.1"/>
    <property type="molecule type" value="Genomic_DNA"/>
</dbReference>
<dbReference type="InterPro" id="IPR057326">
    <property type="entry name" value="KR_dom"/>
</dbReference>
<dbReference type="FunFam" id="3.40.50.720:FF:000338">
    <property type="entry name" value="3-oxoacyl-ACP reductase FabG"/>
    <property type="match status" value="1"/>
</dbReference>
<evidence type="ECO:0000259" key="3">
    <source>
        <dbReference type="SMART" id="SM00822"/>
    </source>
</evidence>
<dbReference type="AlphaFoldDB" id="A0A3N2DBJ8"/>